<evidence type="ECO:0000256" key="3">
    <source>
        <dbReference type="ARBA" id="ARBA00022679"/>
    </source>
</evidence>
<evidence type="ECO:0000256" key="5">
    <source>
        <dbReference type="ARBA" id="ARBA00022777"/>
    </source>
</evidence>
<evidence type="ECO:0000256" key="4">
    <source>
        <dbReference type="ARBA" id="ARBA00022741"/>
    </source>
</evidence>
<keyword evidence="3" id="KW-0808">Transferase</keyword>
<dbReference type="GO" id="GO:0004673">
    <property type="term" value="F:protein histidine kinase activity"/>
    <property type="evidence" value="ECO:0007669"/>
    <property type="project" value="UniProtKB-EC"/>
</dbReference>
<dbReference type="GO" id="GO:0000160">
    <property type="term" value="P:phosphorelay signal transduction system"/>
    <property type="evidence" value="ECO:0007669"/>
    <property type="project" value="UniProtKB-KW"/>
</dbReference>
<dbReference type="Proteomes" id="UP000004095">
    <property type="component" value="Unassembled WGS sequence"/>
</dbReference>
<dbReference type="AlphaFoldDB" id="A1ZLD0"/>
<keyword evidence="8" id="KW-1133">Transmembrane helix</keyword>
<dbReference type="Gene3D" id="3.30.450.20">
    <property type="entry name" value="PAS domain"/>
    <property type="match status" value="1"/>
</dbReference>
<dbReference type="EMBL" id="AAWS01000014">
    <property type="protein sequence ID" value="EAY28684.1"/>
    <property type="molecule type" value="Genomic_DNA"/>
</dbReference>
<accession>A1ZLD0</accession>
<dbReference type="PRINTS" id="PR00344">
    <property type="entry name" value="BCTRLSENSOR"/>
</dbReference>
<name>A1ZLD0_MICM2</name>
<keyword evidence="11" id="KW-1185">Reference proteome</keyword>
<dbReference type="EC" id="2.7.13.3" evidence="2"/>
<keyword evidence="8" id="KW-0472">Membrane</keyword>
<evidence type="ECO:0000313" key="10">
    <source>
        <dbReference type="EMBL" id="EAY28684.1"/>
    </source>
</evidence>
<dbReference type="PROSITE" id="PS50109">
    <property type="entry name" value="HIS_KIN"/>
    <property type="match status" value="1"/>
</dbReference>
<dbReference type="SUPFAM" id="SSF55874">
    <property type="entry name" value="ATPase domain of HSP90 chaperone/DNA topoisomerase II/histidine kinase"/>
    <property type="match status" value="1"/>
</dbReference>
<dbReference type="GO" id="GO:0005524">
    <property type="term" value="F:ATP binding"/>
    <property type="evidence" value="ECO:0007669"/>
    <property type="project" value="UniProtKB-KW"/>
</dbReference>
<dbReference type="Gene3D" id="3.30.565.10">
    <property type="entry name" value="Histidine kinase-like ATPase, C-terminal domain"/>
    <property type="match status" value="1"/>
</dbReference>
<comment type="catalytic activity">
    <reaction evidence="1">
        <text>ATP + protein L-histidine = ADP + protein N-phospho-L-histidine.</text>
        <dbReference type="EC" id="2.7.13.3"/>
    </reaction>
</comment>
<evidence type="ECO:0000313" key="11">
    <source>
        <dbReference type="Proteomes" id="UP000004095"/>
    </source>
</evidence>
<evidence type="ECO:0000256" key="7">
    <source>
        <dbReference type="ARBA" id="ARBA00023012"/>
    </source>
</evidence>
<evidence type="ECO:0000256" key="8">
    <source>
        <dbReference type="SAM" id="Phobius"/>
    </source>
</evidence>
<dbReference type="InterPro" id="IPR005467">
    <property type="entry name" value="His_kinase_dom"/>
</dbReference>
<proteinExistence type="predicted"/>
<dbReference type="PANTHER" id="PTHR43065">
    <property type="entry name" value="SENSOR HISTIDINE KINASE"/>
    <property type="match status" value="1"/>
</dbReference>
<keyword evidence="6" id="KW-0067">ATP-binding</keyword>
<feature type="domain" description="Histidine kinase" evidence="9">
    <location>
        <begin position="202"/>
        <end position="420"/>
    </location>
</feature>
<dbReference type="SMART" id="SM00387">
    <property type="entry name" value="HATPase_c"/>
    <property type="match status" value="1"/>
</dbReference>
<dbReference type="Pfam" id="PF02518">
    <property type="entry name" value="HATPase_c"/>
    <property type="match status" value="1"/>
</dbReference>
<sequence>MGRQLRSIYIMAFLVLASAEFLWYVDKTNRDLGSFLLALLHNDFTTRFSAGYQGKSQAHLYKSFNAINQKFLELNAEREVLFLHQQMLVEHLNVGIISFDRHGKVHLLNNAFRQILQQPQALLRQVDDLKRVQKTLCEAIQQTKAGERKVIKIRRENDLLQLAIQATEFNLKGKYFKLISAQDIQGALDEQELDAWQKLIKVLTHEIMNSVVPITSLSDTLHLILAQSLQSTDTLSAKTLEDVRLGLDAIRNRSKGLVNFTETYKNLTRIPPPQFAQLSLSALVARLRSLMQPRLEEAQIPLLIDLPDPEVYILADVQLIEQVLLNLIKNAIEALENQPNPCITLQVGLSPEGKTWLKLKDNGPGIAADQLDKIFVPFFTTKPEGSGIGLSLCRQIMRMHKGSLSCHSVIGQGTAFTVVF</sequence>
<organism evidence="10 11">
    <name type="scientific">Microscilla marina ATCC 23134</name>
    <dbReference type="NCBI Taxonomy" id="313606"/>
    <lineage>
        <taxon>Bacteria</taxon>
        <taxon>Pseudomonadati</taxon>
        <taxon>Bacteroidota</taxon>
        <taxon>Cytophagia</taxon>
        <taxon>Cytophagales</taxon>
        <taxon>Microscillaceae</taxon>
        <taxon>Microscilla</taxon>
    </lineage>
</organism>
<protein>
    <recommendedName>
        <fullName evidence="2">histidine kinase</fullName>
        <ecNumber evidence="2">2.7.13.3</ecNumber>
    </recommendedName>
</protein>
<gene>
    <name evidence="10" type="ORF">M23134_07782</name>
</gene>
<evidence type="ECO:0000256" key="1">
    <source>
        <dbReference type="ARBA" id="ARBA00000085"/>
    </source>
</evidence>
<dbReference type="InterPro" id="IPR004358">
    <property type="entry name" value="Sig_transdc_His_kin-like_C"/>
</dbReference>
<keyword evidence="4" id="KW-0547">Nucleotide-binding</keyword>
<dbReference type="PANTHER" id="PTHR43065:SF46">
    <property type="entry name" value="C4-DICARBOXYLATE TRANSPORT SENSOR PROTEIN DCTB"/>
    <property type="match status" value="1"/>
</dbReference>
<evidence type="ECO:0000256" key="6">
    <source>
        <dbReference type="ARBA" id="ARBA00022840"/>
    </source>
</evidence>
<dbReference type="InterPro" id="IPR036890">
    <property type="entry name" value="HATPase_C_sf"/>
</dbReference>
<dbReference type="eggNOG" id="COG5000">
    <property type="taxonomic scope" value="Bacteria"/>
</dbReference>
<evidence type="ECO:0000259" key="9">
    <source>
        <dbReference type="PROSITE" id="PS50109"/>
    </source>
</evidence>
<keyword evidence="5 10" id="KW-0418">Kinase</keyword>
<dbReference type="InterPro" id="IPR003594">
    <property type="entry name" value="HATPase_dom"/>
</dbReference>
<feature type="transmembrane region" description="Helical" evidence="8">
    <location>
        <begin position="7"/>
        <end position="25"/>
    </location>
</feature>
<keyword evidence="8" id="KW-0812">Transmembrane</keyword>
<keyword evidence="7" id="KW-0902">Two-component regulatory system</keyword>
<evidence type="ECO:0000256" key="2">
    <source>
        <dbReference type="ARBA" id="ARBA00012438"/>
    </source>
</evidence>
<comment type="caution">
    <text evidence="10">The sequence shown here is derived from an EMBL/GenBank/DDBJ whole genome shotgun (WGS) entry which is preliminary data.</text>
</comment>
<reference evidence="10 11" key="1">
    <citation type="submission" date="2007-01" db="EMBL/GenBank/DDBJ databases">
        <authorList>
            <person name="Haygood M."/>
            <person name="Podell S."/>
            <person name="Anderson C."/>
            <person name="Hopkinson B."/>
            <person name="Roe K."/>
            <person name="Barbeau K."/>
            <person name="Gaasterland T."/>
            <person name="Ferriera S."/>
            <person name="Johnson J."/>
            <person name="Kravitz S."/>
            <person name="Beeson K."/>
            <person name="Sutton G."/>
            <person name="Rogers Y.-H."/>
            <person name="Friedman R."/>
            <person name="Frazier M."/>
            <person name="Venter J.C."/>
        </authorList>
    </citation>
    <scope>NUCLEOTIDE SEQUENCE [LARGE SCALE GENOMIC DNA]</scope>
    <source>
        <strain evidence="10 11">ATCC 23134</strain>
    </source>
</reference>